<dbReference type="GO" id="GO:0043565">
    <property type="term" value="F:sequence-specific DNA binding"/>
    <property type="evidence" value="ECO:0007669"/>
    <property type="project" value="InterPro"/>
</dbReference>
<dbReference type="PROSITE" id="PS00676">
    <property type="entry name" value="SIGMA54_INTERACT_2"/>
    <property type="match status" value="1"/>
</dbReference>
<dbReference type="Pfam" id="PF00158">
    <property type="entry name" value="Sigma54_activat"/>
    <property type="match status" value="1"/>
</dbReference>
<evidence type="ECO:0000256" key="4">
    <source>
        <dbReference type="ARBA" id="ARBA00023015"/>
    </source>
</evidence>
<dbReference type="InterPro" id="IPR002078">
    <property type="entry name" value="Sigma_54_int"/>
</dbReference>
<dbReference type="OrthoDB" id="9154941at2"/>
<dbReference type="InterPro" id="IPR025944">
    <property type="entry name" value="Sigma_54_int_dom_CS"/>
</dbReference>
<dbReference type="InterPro" id="IPR025943">
    <property type="entry name" value="Sigma_54_int_dom_ATP-bd_2"/>
</dbReference>
<keyword evidence="2" id="KW-0067">ATP-binding</keyword>
<dbReference type="InterPro" id="IPR058031">
    <property type="entry name" value="AAA_lid_NorR"/>
</dbReference>
<dbReference type="CDD" id="cd00009">
    <property type="entry name" value="AAA"/>
    <property type="match status" value="1"/>
</dbReference>
<protein>
    <submittedName>
        <fullName evidence="9">Sigma-54-dependent Fis family transcriptional regulator</fullName>
    </submittedName>
</protein>
<dbReference type="SMART" id="SM00382">
    <property type="entry name" value="AAA"/>
    <property type="match status" value="1"/>
</dbReference>
<keyword evidence="4" id="KW-0805">Transcription regulation</keyword>
<name>A0A552U7B2_9SPHN</name>
<dbReference type="FunFam" id="3.40.50.300:FF:000006">
    <property type="entry name" value="DNA-binding transcriptional regulator NtrC"/>
    <property type="match status" value="1"/>
</dbReference>
<dbReference type="InterPro" id="IPR003593">
    <property type="entry name" value="AAA+_ATPase"/>
</dbReference>
<dbReference type="PROSITE" id="PS50045">
    <property type="entry name" value="SIGMA54_INTERACT_4"/>
    <property type="match status" value="1"/>
</dbReference>
<comment type="caution">
    <text evidence="9">The sequence shown here is derived from an EMBL/GenBank/DDBJ whole genome shotgun (WGS) entry which is preliminary data.</text>
</comment>
<keyword evidence="6" id="KW-0010">Activator</keyword>
<keyword evidence="3" id="KW-0902">Two-component regulatory system</keyword>
<evidence type="ECO:0000256" key="1">
    <source>
        <dbReference type="ARBA" id="ARBA00022741"/>
    </source>
</evidence>
<dbReference type="Proteomes" id="UP000317894">
    <property type="component" value="Unassembled WGS sequence"/>
</dbReference>
<proteinExistence type="predicted"/>
<dbReference type="SUPFAM" id="SSF52540">
    <property type="entry name" value="P-loop containing nucleoside triphosphate hydrolases"/>
    <property type="match status" value="1"/>
</dbReference>
<dbReference type="RefSeq" id="WP_144237307.1">
    <property type="nucleotide sequence ID" value="NZ_VJWA01000002.1"/>
</dbReference>
<evidence type="ECO:0000256" key="3">
    <source>
        <dbReference type="ARBA" id="ARBA00023012"/>
    </source>
</evidence>
<dbReference type="Gene3D" id="1.10.10.60">
    <property type="entry name" value="Homeodomain-like"/>
    <property type="match status" value="1"/>
</dbReference>
<dbReference type="Pfam" id="PF25601">
    <property type="entry name" value="AAA_lid_14"/>
    <property type="match status" value="1"/>
</dbReference>
<dbReference type="EMBL" id="VJWA01000002">
    <property type="protein sequence ID" value="TRW14101.1"/>
    <property type="molecule type" value="Genomic_DNA"/>
</dbReference>
<dbReference type="InterPro" id="IPR002197">
    <property type="entry name" value="HTH_Fis"/>
</dbReference>
<dbReference type="AlphaFoldDB" id="A0A552U7B2"/>
<evidence type="ECO:0000256" key="2">
    <source>
        <dbReference type="ARBA" id="ARBA00022840"/>
    </source>
</evidence>
<dbReference type="InterPro" id="IPR027417">
    <property type="entry name" value="P-loop_NTPase"/>
</dbReference>
<dbReference type="Gene3D" id="3.40.50.300">
    <property type="entry name" value="P-loop containing nucleotide triphosphate hydrolases"/>
    <property type="match status" value="1"/>
</dbReference>
<evidence type="ECO:0000313" key="10">
    <source>
        <dbReference type="Proteomes" id="UP000317894"/>
    </source>
</evidence>
<feature type="domain" description="Sigma-54 factor interaction" evidence="8">
    <location>
        <begin position="27"/>
        <end position="253"/>
    </location>
</feature>
<reference evidence="9 10" key="1">
    <citation type="submission" date="2019-07" db="EMBL/GenBank/DDBJ databases">
        <title>Novel species isolated from glacier.</title>
        <authorList>
            <person name="Liu Q."/>
            <person name="Xin Y.-H."/>
        </authorList>
    </citation>
    <scope>NUCLEOTIDE SEQUENCE [LARGE SCALE GENOMIC DNA]</scope>
    <source>
        <strain evidence="9 10">LB1R16</strain>
    </source>
</reference>
<evidence type="ECO:0000256" key="6">
    <source>
        <dbReference type="ARBA" id="ARBA00023159"/>
    </source>
</evidence>
<sequence>MASGTTTDTDRAFAAALDAARRAPNRPAAADPASLALLAMAERIGARDVTVLIGGPTGTGKEGLARLIHSSSPRRDAPFVAVNCAALPEAMLEALLFGHERGAFTGAQAAAKGLLRAAHGGTLLLDEVAELPLGSQAKLLRALQEREVLAIGANTPVRIDVRIVATANRDLAAEVAAGRFRADLFYRLAVFPLATTRLAARRADILPIAAALLLRLAGANPPRPTATALARLVAHDWPGNVRELGNVLERALVHADGPRIEARDIVFDAGPQAETAVRSLPLQVQSHEHDMIRRTLSDCAGRRIDAARHLGISERTLRYKLAAMGAQATVQ</sequence>
<keyword evidence="1" id="KW-0547">Nucleotide-binding</keyword>
<dbReference type="SUPFAM" id="SSF46689">
    <property type="entry name" value="Homeodomain-like"/>
    <property type="match status" value="1"/>
</dbReference>
<evidence type="ECO:0000256" key="5">
    <source>
        <dbReference type="ARBA" id="ARBA00023125"/>
    </source>
</evidence>
<dbReference type="PRINTS" id="PR01590">
    <property type="entry name" value="HTHFIS"/>
</dbReference>
<dbReference type="Pfam" id="PF02954">
    <property type="entry name" value="HTH_8"/>
    <property type="match status" value="1"/>
</dbReference>
<dbReference type="Gene3D" id="1.10.8.60">
    <property type="match status" value="1"/>
</dbReference>
<dbReference type="GO" id="GO:0006355">
    <property type="term" value="P:regulation of DNA-templated transcription"/>
    <property type="evidence" value="ECO:0007669"/>
    <property type="project" value="InterPro"/>
</dbReference>
<evidence type="ECO:0000256" key="7">
    <source>
        <dbReference type="ARBA" id="ARBA00023163"/>
    </source>
</evidence>
<keyword evidence="7" id="KW-0804">Transcription</keyword>
<dbReference type="PROSITE" id="PS00688">
    <property type="entry name" value="SIGMA54_INTERACT_3"/>
    <property type="match status" value="1"/>
</dbReference>
<dbReference type="InterPro" id="IPR009057">
    <property type="entry name" value="Homeodomain-like_sf"/>
</dbReference>
<accession>A0A552U7B2</accession>
<keyword evidence="10" id="KW-1185">Reference proteome</keyword>
<evidence type="ECO:0000259" key="8">
    <source>
        <dbReference type="PROSITE" id="PS50045"/>
    </source>
</evidence>
<dbReference type="PANTHER" id="PTHR32071">
    <property type="entry name" value="TRANSCRIPTIONAL REGULATORY PROTEIN"/>
    <property type="match status" value="1"/>
</dbReference>
<dbReference type="GO" id="GO:0005524">
    <property type="term" value="F:ATP binding"/>
    <property type="evidence" value="ECO:0007669"/>
    <property type="project" value="UniProtKB-KW"/>
</dbReference>
<organism evidence="9 10">
    <name type="scientific">Glacieibacterium frigidum</name>
    <dbReference type="NCBI Taxonomy" id="2593303"/>
    <lineage>
        <taxon>Bacteria</taxon>
        <taxon>Pseudomonadati</taxon>
        <taxon>Pseudomonadota</taxon>
        <taxon>Alphaproteobacteria</taxon>
        <taxon>Sphingomonadales</taxon>
        <taxon>Sphingosinicellaceae</taxon>
        <taxon>Glacieibacterium</taxon>
    </lineage>
</organism>
<dbReference type="GO" id="GO:0000160">
    <property type="term" value="P:phosphorelay signal transduction system"/>
    <property type="evidence" value="ECO:0007669"/>
    <property type="project" value="UniProtKB-KW"/>
</dbReference>
<dbReference type="PANTHER" id="PTHR32071:SF21">
    <property type="entry name" value="TRANSCRIPTIONAL REGULATORY PROTEIN FLGR"/>
    <property type="match status" value="1"/>
</dbReference>
<evidence type="ECO:0000313" key="9">
    <source>
        <dbReference type="EMBL" id="TRW14101.1"/>
    </source>
</evidence>
<gene>
    <name evidence="9" type="ORF">FMM06_10235</name>
</gene>
<keyword evidence="5" id="KW-0238">DNA-binding</keyword>